<feature type="active site" evidence="6">
    <location>
        <position position="221"/>
    </location>
</feature>
<gene>
    <name evidence="8" type="ORF">GOP47_0014293</name>
</gene>
<dbReference type="FunFam" id="3.40.605.10:FF:000004">
    <property type="entry name" value="Aldehyde dehydrogenase"/>
    <property type="match status" value="1"/>
</dbReference>
<dbReference type="OrthoDB" id="440325at2759"/>
<evidence type="ECO:0000256" key="3">
    <source>
        <dbReference type="ARBA" id="ARBA00023027"/>
    </source>
</evidence>
<dbReference type="GO" id="GO:0005737">
    <property type="term" value="C:cytoplasm"/>
    <property type="evidence" value="ECO:0007669"/>
    <property type="project" value="TreeGrafter"/>
</dbReference>
<dbReference type="GO" id="GO:0006081">
    <property type="term" value="P:aldehyde metabolic process"/>
    <property type="evidence" value="ECO:0007669"/>
    <property type="project" value="InterPro"/>
</dbReference>
<comment type="similarity">
    <text evidence="1 5">Belongs to the aldehyde dehydrogenase family.</text>
</comment>
<dbReference type="AlphaFoldDB" id="A0A9D4ULC5"/>
<dbReference type="Gene3D" id="3.40.309.10">
    <property type="entry name" value="Aldehyde Dehydrogenase, Chain A, domain 2"/>
    <property type="match status" value="1"/>
</dbReference>
<evidence type="ECO:0000256" key="4">
    <source>
        <dbReference type="ARBA" id="ARBA00049194"/>
    </source>
</evidence>
<sequence length="504" mass="55246">MEWCAAGEEARGGDIQNVASELRRTFISGITRSLEWRKAQLKALLCLLCEREAELCHALALDLGKSAHESMISEIVYLRNSCKLAKKKVKKWATLKKVPIPIVAFPTSAAVVPEPFGVVLVISPWNFPLVLTLDPVIGAISAGNAVVLKPSEVSQSTSKLLAKLIPMYLDTTAIRVVEGGIAESTLLLEQKWDKIFFTGSSRVGRVVMSAAAKHLTPVVLELGGKCPVLVDATADLDVTARRLAFGKWNTGYGQACIAPDYVLAEASVAAQLVAKLKKVLENFYGKDARSSKDHCRVVNRRHLERLRSLLEEESVCTTVVHGGEVDESTLYMAPTILLNPSLDSAVMKEEIFGPILPIVEVDSMDSAVEFVKTRPSPLVVYMFTKCKRHQQNAVGTIQAGSVVFNELALQFMLEGLPFGGVGESGFGCYHGKDSFDAFSHPKAILTRGFLLDVPFRYPPFTEYKKKVVRKVLDYNNIGALLALLGLSRDHKSISNFEADARKKK</sequence>
<comment type="caution">
    <text evidence="8">The sequence shown here is derived from an EMBL/GenBank/DDBJ whole genome shotgun (WGS) entry which is preliminary data.</text>
</comment>
<dbReference type="InterPro" id="IPR012394">
    <property type="entry name" value="Aldehyde_DH_NAD(P)"/>
</dbReference>
<dbReference type="PIRSF" id="PIRSF036492">
    <property type="entry name" value="ALDH"/>
    <property type="match status" value="1"/>
</dbReference>
<feature type="active site" evidence="6">
    <location>
        <position position="256"/>
    </location>
</feature>
<dbReference type="InterPro" id="IPR016163">
    <property type="entry name" value="Ald_DH_C"/>
</dbReference>
<evidence type="ECO:0000313" key="8">
    <source>
        <dbReference type="EMBL" id="KAI5069950.1"/>
    </source>
</evidence>
<proteinExistence type="inferred from homology"/>
<dbReference type="InterPro" id="IPR016162">
    <property type="entry name" value="Ald_DH_N"/>
</dbReference>
<name>A0A9D4ULC5_ADICA</name>
<dbReference type="CDD" id="cd07087">
    <property type="entry name" value="ALDH_F3-13-14_CALDH-like"/>
    <property type="match status" value="1"/>
</dbReference>
<comment type="catalytic activity">
    <reaction evidence="4">
        <text>an aldehyde + NAD(+) + H2O = a carboxylate + NADH + 2 H(+)</text>
        <dbReference type="Rhea" id="RHEA:16185"/>
        <dbReference type="ChEBI" id="CHEBI:15377"/>
        <dbReference type="ChEBI" id="CHEBI:15378"/>
        <dbReference type="ChEBI" id="CHEBI:17478"/>
        <dbReference type="ChEBI" id="CHEBI:29067"/>
        <dbReference type="ChEBI" id="CHEBI:57540"/>
        <dbReference type="ChEBI" id="CHEBI:57945"/>
        <dbReference type="EC" id="1.2.1.3"/>
    </reaction>
</comment>
<dbReference type="SUPFAM" id="SSF53720">
    <property type="entry name" value="ALDH-like"/>
    <property type="match status" value="1"/>
</dbReference>
<dbReference type="Gene3D" id="3.40.605.10">
    <property type="entry name" value="Aldehyde Dehydrogenase, Chain A, domain 1"/>
    <property type="match status" value="1"/>
</dbReference>
<evidence type="ECO:0000256" key="2">
    <source>
        <dbReference type="ARBA" id="ARBA00023002"/>
    </source>
</evidence>
<dbReference type="Pfam" id="PF00171">
    <property type="entry name" value="Aldedh"/>
    <property type="match status" value="1"/>
</dbReference>
<evidence type="ECO:0000259" key="7">
    <source>
        <dbReference type="Pfam" id="PF00171"/>
    </source>
</evidence>
<dbReference type="GO" id="GO:0004029">
    <property type="term" value="F:aldehyde dehydrogenase (NAD+) activity"/>
    <property type="evidence" value="ECO:0007669"/>
    <property type="project" value="UniProtKB-EC"/>
</dbReference>
<evidence type="ECO:0000256" key="5">
    <source>
        <dbReference type="PIRNR" id="PIRNR036492"/>
    </source>
</evidence>
<dbReference type="FunFam" id="3.40.309.10:FF:000003">
    <property type="entry name" value="Aldehyde dehydrogenase"/>
    <property type="match status" value="1"/>
</dbReference>
<keyword evidence="9" id="KW-1185">Reference proteome</keyword>
<protein>
    <recommendedName>
        <fullName evidence="5">Aldehyde dehydrogenase</fullName>
    </recommendedName>
</protein>
<evidence type="ECO:0000256" key="6">
    <source>
        <dbReference type="PIRSR" id="PIRSR036492-1"/>
    </source>
</evidence>
<organism evidence="8 9">
    <name type="scientific">Adiantum capillus-veneris</name>
    <name type="common">Maidenhair fern</name>
    <dbReference type="NCBI Taxonomy" id="13818"/>
    <lineage>
        <taxon>Eukaryota</taxon>
        <taxon>Viridiplantae</taxon>
        <taxon>Streptophyta</taxon>
        <taxon>Embryophyta</taxon>
        <taxon>Tracheophyta</taxon>
        <taxon>Polypodiopsida</taxon>
        <taxon>Polypodiidae</taxon>
        <taxon>Polypodiales</taxon>
        <taxon>Pteridineae</taxon>
        <taxon>Pteridaceae</taxon>
        <taxon>Vittarioideae</taxon>
        <taxon>Adiantum</taxon>
    </lineage>
</organism>
<dbReference type="EMBL" id="JABFUD020000014">
    <property type="protein sequence ID" value="KAI5069950.1"/>
    <property type="molecule type" value="Genomic_DNA"/>
</dbReference>
<evidence type="ECO:0000256" key="1">
    <source>
        <dbReference type="ARBA" id="ARBA00009986"/>
    </source>
</evidence>
<dbReference type="InterPro" id="IPR016161">
    <property type="entry name" value="Ald_DH/histidinol_DH"/>
</dbReference>
<dbReference type="PANTHER" id="PTHR43570">
    <property type="entry name" value="ALDEHYDE DEHYDROGENASE"/>
    <property type="match status" value="1"/>
</dbReference>
<dbReference type="PANTHER" id="PTHR43570:SF17">
    <property type="entry name" value="ALDEHYDE DEHYDROGENASE FAMILY 3 MEMBER F1"/>
    <property type="match status" value="1"/>
</dbReference>
<reference evidence="8" key="1">
    <citation type="submission" date="2021-01" db="EMBL/GenBank/DDBJ databases">
        <title>Adiantum capillus-veneris genome.</title>
        <authorList>
            <person name="Fang Y."/>
            <person name="Liao Q."/>
        </authorList>
    </citation>
    <scope>NUCLEOTIDE SEQUENCE</scope>
    <source>
        <strain evidence="8">H3</strain>
        <tissue evidence="8">Leaf</tissue>
    </source>
</reference>
<keyword evidence="2 5" id="KW-0560">Oxidoreductase</keyword>
<dbReference type="Proteomes" id="UP000886520">
    <property type="component" value="Chromosome 14"/>
</dbReference>
<evidence type="ECO:0000313" key="9">
    <source>
        <dbReference type="Proteomes" id="UP000886520"/>
    </source>
</evidence>
<accession>A0A9D4ULC5</accession>
<keyword evidence="3" id="KW-0520">NAD</keyword>
<dbReference type="InterPro" id="IPR015590">
    <property type="entry name" value="Aldehyde_DH_dom"/>
</dbReference>
<feature type="domain" description="Aldehyde dehydrogenase" evidence="7">
    <location>
        <begin position="32"/>
        <end position="444"/>
    </location>
</feature>